<comment type="caution">
    <text evidence="1">The sequence shown here is derived from an EMBL/GenBank/DDBJ whole genome shotgun (WGS) entry which is preliminary data.</text>
</comment>
<keyword evidence="1" id="KW-0418">Kinase</keyword>
<evidence type="ECO:0000313" key="1">
    <source>
        <dbReference type="EMBL" id="ONI39007.1"/>
    </source>
</evidence>
<keyword evidence="1" id="KW-0670">Pyruvate</keyword>
<dbReference type="Proteomes" id="UP000188605">
    <property type="component" value="Unassembled WGS sequence"/>
</dbReference>
<reference evidence="1" key="1">
    <citation type="submission" date="2016-08" db="EMBL/GenBank/DDBJ databases">
        <authorList>
            <person name="Ngugi D.K."/>
            <person name="Miyake S."/>
            <person name="Stingl U."/>
        </authorList>
    </citation>
    <scope>NUCLEOTIDE SEQUENCE</scope>
    <source>
        <strain evidence="1">SCG-B11WGA-EpuloA1</strain>
    </source>
</reference>
<organism evidence="1 2">
    <name type="scientific">Candidatus Epulonipiscium fishelsonii</name>
    <dbReference type="NCBI Taxonomy" id="77094"/>
    <lineage>
        <taxon>Bacteria</taxon>
        <taxon>Bacillati</taxon>
        <taxon>Bacillota</taxon>
        <taxon>Clostridia</taxon>
        <taxon>Lachnospirales</taxon>
        <taxon>Lachnospiraceae</taxon>
        <taxon>Candidatus Epulonipiscium</taxon>
    </lineage>
</organism>
<accession>A0ACC8X9X3</accession>
<keyword evidence="2" id="KW-1185">Reference proteome</keyword>
<dbReference type="EMBL" id="LJDB01000074">
    <property type="protein sequence ID" value="ONI39007.1"/>
    <property type="molecule type" value="Genomic_DNA"/>
</dbReference>
<proteinExistence type="predicted"/>
<protein>
    <submittedName>
        <fullName evidence="1">Pyruvate kinase</fullName>
    </submittedName>
</protein>
<gene>
    <name evidence="1" type="ORF">AN396_09630</name>
</gene>
<keyword evidence="1" id="KW-0808">Transferase</keyword>
<evidence type="ECO:0000313" key="2">
    <source>
        <dbReference type="Proteomes" id="UP000188605"/>
    </source>
</evidence>
<sequence length="585" mass="62813">MRKTKIIATIGPKTKDIESIKRLINCGADAIRLNFSHDTREMHADTAKRVMQAREEMGTPTALVLDTKGPEIRTGVLKDGQDIELIMGQTLILTTDEIEGDETRISVTYKNLPYDVKRGSKILIDDGLIELKVKDTTQTEVICEIINGGTLGSRKGINIPDVFVNLPALTEKDILDIKLGAEVGFDFIAASFIRSAGDVVKIRDLLDSNGGEDIQIIAKIENRDGVKNIDEILQVADAIMVARGDLGVEIPAEDVPVVQKMLIDKANTIGKPVVTATQMLESMVKNPRPTRAEASDVANAVFDGTSIIMLSGETAKGDYPYEAVETMVRISKSAEQMDRVYNTEVSTVGKMSMTNAVSQATCTAADDLGATAIIVVTKSGHSAKSISKYKPKAPILACTTEPRVQRQLNLVWGCSPHLISIDKDDTDEVFSKAVAKAEEIGVAKQGDAVVITAGVPIGVPGTTNILKIQCIGDVLARGFGSGGKVISAKASVFKIEDEAEKFFKRGDILVARKTDNSYLKYMKKASAIVVEDATPEENNHAVIVGKTLDIPVIFDAPNATEAIKSGATVTVNSIEGLVYNGVIKG</sequence>
<name>A0ACC8X9X3_9FIRM</name>